<evidence type="ECO:0000313" key="3">
    <source>
        <dbReference type="Proteomes" id="UP000216147"/>
    </source>
</evidence>
<keyword evidence="1" id="KW-0732">Signal</keyword>
<sequence length="191" mass="18614">MRLTLIAAVSAVALLGGAVQASAAAPLTTATRATEYSDAQLQAFGTAMTAVRAAAPTDGTAPTAEQQAAMAAAIEAAGMDITAFNALATAVSTDAVLQARLAVLATPDSPAGSVAASVTDAEVAQFGAAMVQVRAAAPTDGAAPTTEQQAAMAAAVSASGLALDRFNAIAGAVSTDERLRARLELADAKGG</sequence>
<feature type="chain" id="PRO_5011971503" description="DUF4168 domain-containing protein" evidence="1">
    <location>
        <begin position="24"/>
        <end position="191"/>
    </location>
</feature>
<protein>
    <recommendedName>
        <fullName evidence="4">DUF4168 domain-containing protein</fullName>
    </recommendedName>
</protein>
<reference evidence="2 3" key="1">
    <citation type="submission" date="2017-03" db="EMBL/GenBank/DDBJ databases">
        <title>Lifting the veil on microbial sulfur biogeochemistry in mining wastewaters.</title>
        <authorList>
            <person name="Kantor R.S."/>
            <person name="Colenbrander Nelson T."/>
            <person name="Marshall S."/>
            <person name="Bennett D."/>
            <person name="Apte S."/>
            <person name="Camacho D."/>
            <person name="Thomas B.C."/>
            <person name="Warren L.A."/>
            <person name="Banfield J.F."/>
        </authorList>
    </citation>
    <scope>NUCLEOTIDE SEQUENCE [LARGE SCALE GENOMIC DNA]</scope>
    <source>
        <strain evidence="2">32-68-21</strain>
    </source>
</reference>
<dbReference type="AlphaFoldDB" id="A0A258HGZ4"/>
<organism evidence="2 3">
    <name type="scientific">Brevundimonas subvibrioides</name>
    <dbReference type="NCBI Taxonomy" id="74313"/>
    <lineage>
        <taxon>Bacteria</taxon>
        <taxon>Pseudomonadati</taxon>
        <taxon>Pseudomonadota</taxon>
        <taxon>Alphaproteobacteria</taxon>
        <taxon>Caulobacterales</taxon>
        <taxon>Caulobacteraceae</taxon>
        <taxon>Brevundimonas</taxon>
    </lineage>
</organism>
<evidence type="ECO:0008006" key="4">
    <source>
        <dbReference type="Google" id="ProtNLM"/>
    </source>
</evidence>
<evidence type="ECO:0000256" key="1">
    <source>
        <dbReference type="SAM" id="SignalP"/>
    </source>
</evidence>
<proteinExistence type="predicted"/>
<dbReference type="EMBL" id="NCEQ01000008">
    <property type="protein sequence ID" value="OYX56285.1"/>
    <property type="molecule type" value="Genomic_DNA"/>
</dbReference>
<feature type="signal peptide" evidence="1">
    <location>
        <begin position="1"/>
        <end position="23"/>
    </location>
</feature>
<name>A0A258HGZ4_9CAUL</name>
<comment type="caution">
    <text evidence="2">The sequence shown here is derived from an EMBL/GenBank/DDBJ whole genome shotgun (WGS) entry which is preliminary data.</text>
</comment>
<accession>A0A258HGZ4</accession>
<gene>
    <name evidence="2" type="ORF">B7Y86_10040</name>
</gene>
<evidence type="ECO:0000313" key="2">
    <source>
        <dbReference type="EMBL" id="OYX56285.1"/>
    </source>
</evidence>
<dbReference type="Proteomes" id="UP000216147">
    <property type="component" value="Unassembled WGS sequence"/>
</dbReference>